<sequence>MARPGPIPVPLQPAMLLGSPSFPNAVVWSDDNLIAVASGHLVTILRPDLPIGCPRGVIRVSPSDPLPVGYVHRQDLLSGCLLPTALYRDDKPVVRSISWSPLGMAANSGCLIAVCTSEGHVKIYRPPFCDYCAEWIEVVDITKRLYDYFQCTEFRGTEIASFDVSNIRFFLQENASDQTDSMYKHNGESLINAEQYASRSAMLCSLVVSWSPLLRLASESYSVRDSVSLLAVGGKSGNISLWRFHPPDCYTIDDGEVPTTVEFVGLLQAHNSWVTAISWLLFAFDSSNPQILLASGSSDGSVKIWLAHNDKLLKSSKVDQTSFSLLKEVITVNAVPVSVLSVTVHVQYPSKVLLATGKVSGSFEIWLCDVSSGEFDKLGLYDAHDFVVTGLAWAFGGRFLYSCSQDNLMRSWILHENCLNEVNPISDMPRDSSNSFSRDALDSCFGVTVSPGNLVIATVHCFDVEKLHRMYEGRILRAAIEYFWIGGLHVDVQLKSPFSTYIDENSSFFEKELLTYWGTNIIWALNQYRCHDKPLVVWDIITALSAFKDNNSKYAEHLLIKWISSSILQLDMDLPPEKVLSFFSSSLSDISSRLLHLLNIICRRVMLEDLDADQIFGINKKVQKLERICPAMEKQTTKWTEILLSSERELRERLVGFSFSAFPTSMSYPETTPQPGCWSPVGLPQMEQWIALDQKHLRDQLKVIASEVTHEKRFLTSRCSAVETCSFCSASVPFESPEFGFCQGENSGSGDVRRHRLLRCVVCMQVCPTTPLWYCVCCHRSGFRLAPEPLFRMSSFHLDSDSSTKSSSQAVSSKPLCPFCGILLRRQQPDFLLSPTPV</sequence>
<evidence type="ECO:0000256" key="1">
    <source>
        <dbReference type="PROSITE-ProRule" id="PRU00221"/>
    </source>
</evidence>
<dbReference type="AlphaFoldDB" id="A0AAN9XHZ2"/>
<keyword evidence="4" id="KW-1185">Reference proteome</keyword>
<keyword evidence="1" id="KW-0853">WD repeat</keyword>
<organism evidence="3 4">
    <name type="scientific">Psophocarpus tetragonolobus</name>
    <name type="common">Winged bean</name>
    <name type="synonym">Dolichos tetragonolobus</name>
    <dbReference type="NCBI Taxonomy" id="3891"/>
    <lineage>
        <taxon>Eukaryota</taxon>
        <taxon>Viridiplantae</taxon>
        <taxon>Streptophyta</taxon>
        <taxon>Embryophyta</taxon>
        <taxon>Tracheophyta</taxon>
        <taxon>Spermatophyta</taxon>
        <taxon>Magnoliopsida</taxon>
        <taxon>eudicotyledons</taxon>
        <taxon>Gunneridae</taxon>
        <taxon>Pentapetalae</taxon>
        <taxon>rosids</taxon>
        <taxon>fabids</taxon>
        <taxon>Fabales</taxon>
        <taxon>Fabaceae</taxon>
        <taxon>Papilionoideae</taxon>
        <taxon>50 kb inversion clade</taxon>
        <taxon>NPAAA clade</taxon>
        <taxon>indigoferoid/millettioid clade</taxon>
        <taxon>Phaseoleae</taxon>
        <taxon>Psophocarpus</taxon>
    </lineage>
</organism>
<accession>A0AAN9XHZ2</accession>
<dbReference type="GO" id="GO:0004402">
    <property type="term" value="F:histone acetyltransferase activity"/>
    <property type="evidence" value="ECO:0007669"/>
    <property type="project" value="InterPro"/>
</dbReference>
<evidence type="ECO:0000313" key="4">
    <source>
        <dbReference type="Proteomes" id="UP001386955"/>
    </source>
</evidence>
<dbReference type="Proteomes" id="UP001386955">
    <property type="component" value="Unassembled WGS sequence"/>
</dbReference>
<comment type="caution">
    <text evidence="3">The sequence shown here is derived from an EMBL/GenBank/DDBJ whole genome shotgun (WGS) entry which is preliminary data.</text>
</comment>
<dbReference type="PROSITE" id="PS50082">
    <property type="entry name" value="WD_REPEATS_2"/>
    <property type="match status" value="2"/>
</dbReference>
<dbReference type="InterPro" id="IPR036322">
    <property type="entry name" value="WD40_repeat_dom_sf"/>
</dbReference>
<dbReference type="InterPro" id="IPR024761">
    <property type="entry name" value="TFIIIC_delta_N"/>
</dbReference>
<proteinExistence type="predicted"/>
<dbReference type="SMART" id="SM00320">
    <property type="entry name" value="WD40"/>
    <property type="match status" value="4"/>
</dbReference>
<evidence type="ECO:0000259" key="2">
    <source>
        <dbReference type="Pfam" id="PF12657"/>
    </source>
</evidence>
<dbReference type="Gene3D" id="2.130.10.10">
    <property type="entry name" value="YVTN repeat-like/Quinoprotein amine dehydrogenase"/>
    <property type="match status" value="2"/>
</dbReference>
<dbReference type="EMBL" id="JAYMYS010000005">
    <property type="protein sequence ID" value="KAK7392844.1"/>
    <property type="molecule type" value="Genomic_DNA"/>
</dbReference>
<dbReference type="PANTHER" id="PTHR15496">
    <property type="entry name" value="GENERAL TRANSCRIPTION FACTOR 3C POLYPEPTIDE 4 FAMILY"/>
    <property type="match status" value="1"/>
</dbReference>
<name>A0AAN9XHZ2_PSOTE</name>
<dbReference type="PANTHER" id="PTHR15496:SF2">
    <property type="entry name" value="GENERAL TRANSCRIPTION FACTOR 3C POLYPEPTIDE 4"/>
    <property type="match status" value="1"/>
</dbReference>
<protein>
    <recommendedName>
        <fullName evidence="2">Transcription factor IIIC 90kDa subunit N-terminal domain-containing protein</fullName>
    </recommendedName>
</protein>
<dbReference type="InterPro" id="IPR001680">
    <property type="entry name" value="WD40_rpt"/>
</dbReference>
<evidence type="ECO:0000313" key="3">
    <source>
        <dbReference type="EMBL" id="KAK7392844.1"/>
    </source>
</evidence>
<dbReference type="GO" id="GO:0000127">
    <property type="term" value="C:transcription factor TFIIIC complex"/>
    <property type="evidence" value="ECO:0007669"/>
    <property type="project" value="InterPro"/>
</dbReference>
<dbReference type="Pfam" id="PF12657">
    <property type="entry name" value="TFIIIC_delta"/>
    <property type="match status" value="1"/>
</dbReference>
<dbReference type="GO" id="GO:0006384">
    <property type="term" value="P:transcription initiation at RNA polymerase III promoter"/>
    <property type="evidence" value="ECO:0007669"/>
    <property type="project" value="InterPro"/>
</dbReference>
<gene>
    <name evidence="3" type="ORF">VNO78_21294</name>
</gene>
<reference evidence="3 4" key="1">
    <citation type="submission" date="2024-01" db="EMBL/GenBank/DDBJ databases">
        <title>The genomes of 5 underutilized Papilionoideae crops provide insights into root nodulation and disease resistanc.</title>
        <authorList>
            <person name="Jiang F."/>
        </authorList>
    </citation>
    <scope>NUCLEOTIDE SEQUENCE [LARGE SCALE GENOMIC DNA]</scope>
    <source>
        <strain evidence="3">DUOXIRENSHENG_FW03</strain>
        <tissue evidence="3">Leaves</tissue>
    </source>
</reference>
<dbReference type="SUPFAM" id="SSF50978">
    <property type="entry name" value="WD40 repeat-like"/>
    <property type="match status" value="2"/>
</dbReference>
<dbReference type="InterPro" id="IPR044230">
    <property type="entry name" value="GTF3C4"/>
</dbReference>
<feature type="repeat" description="WD" evidence="1">
    <location>
        <begin position="292"/>
        <end position="315"/>
    </location>
</feature>
<dbReference type="InterPro" id="IPR015943">
    <property type="entry name" value="WD40/YVTN_repeat-like_dom_sf"/>
</dbReference>
<feature type="domain" description="Transcription factor IIIC 90kDa subunit N-terminal" evidence="2">
    <location>
        <begin position="28"/>
        <end position="464"/>
    </location>
</feature>
<feature type="repeat" description="WD" evidence="1">
    <location>
        <begin position="381"/>
        <end position="412"/>
    </location>
</feature>